<sequence length="401" mass="44578">MIFLGFSAGLPYPLLFATLTVWLASVEIGIAEISMFGWVGVIYAMKFLWAPMLDSLSIPFLSRTLGQRRAWMLLMQCCILIGLFCMSFFQPQTNLSWLAYLSIIIAFASATQDIAIDAYRIEIIGNRFQGAMAASYQLGYRISALLSGAGALYIAEFYSWKLAYQTMALFMLVGMTTVLVISESREQKPIQHSIHWFKESVIHPFLEFFTRNGYWSIMLLLFIALYRVSDLILNIVANPFYIDIGFKLSEIASITKVFGFIVTIFGAFVGGLSVAKYGISRPLIVSSILLAGTNLFFLLLESSGADLRILILTISADNFALGFSGSIFIAFLSSLTNRNYTATQYALFSSLMFLPGITLSGFSGQFIESVGWSDFFLFAAAMGLPAILFALIIVKKGWQEQ</sequence>
<dbReference type="GO" id="GO:0016020">
    <property type="term" value="C:membrane"/>
    <property type="evidence" value="ECO:0007669"/>
    <property type="project" value="UniProtKB-SubCell"/>
</dbReference>
<feature type="transmembrane region" description="Helical" evidence="6">
    <location>
        <begin position="95"/>
        <end position="117"/>
    </location>
</feature>
<dbReference type="SUPFAM" id="SSF103473">
    <property type="entry name" value="MFS general substrate transporter"/>
    <property type="match status" value="1"/>
</dbReference>
<dbReference type="GO" id="GO:0022857">
    <property type="term" value="F:transmembrane transporter activity"/>
    <property type="evidence" value="ECO:0007669"/>
    <property type="project" value="InterPro"/>
</dbReference>
<evidence type="ECO:0000313" key="8">
    <source>
        <dbReference type="EMBL" id="SUZ87161.1"/>
    </source>
</evidence>
<evidence type="ECO:0000256" key="6">
    <source>
        <dbReference type="SAM" id="Phobius"/>
    </source>
</evidence>
<feature type="transmembrane region" description="Helical" evidence="6">
    <location>
        <begin position="162"/>
        <end position="181"/>
    </location>
</feature>
<keyword evidence="3 6" id="KW-0812">Transmembrane</keyword>
<dbReference type="Gene3D" id="1.20.1250.20">
    <property type="entry name" value="MFS general substrate transporter like domains"/>
    <property type="match status" value="2"/>
</dbReference>
<proteinExistence type="predicted"/>
<dbReference type="PANTHER" id="PTHR12778">
    <property type="entry name" value="SOLUTE CARRIER FAMILY 33 ACETYL-COA TRANSPORTER -RELATED"/>
    <property type="match status" value="1"/>
</dbReference>
<comment type="subcellular location">
    <subcellularLocation>
        <location evidence="1">Membrane</location>
        <topology evidence="1">Multi-pass membrane protein</topology>
    </subcellularLocation>
</comment>
<keyword evidence="2" id="KW-0813">Transport</keyword>
<dbReference type="Pfam" id="PF07690">
    <property type="entry name" value="MFS_1"/>
    <property type="match status" value="1"/>
</dbReference>
<evidence type="ECO:0000256" key="2">
    <source>
        <dbReference type="ARBA" id="ARBA00022448"/>
    </source>
</evidence>
<evidence type="ECO:0000256" key="1">
    <source>
        <dbReference type="ARBA" id="ARBA00004141"/>
    </source>
</evidence>
<dbReference type="EMBL" id="UINC01001712">
    <property type="protein sequence ID" value="SUZ87161.1"/>
    <property type="molecule type" value="Genomic_DNA"/>
</dbReference>
<dbReference type="InterPro" id="IPR004752">
    <property type="entry name" value="AmpG_permease/AT-1"/>
</dbReference>
<evidence type="ECO:0000256" key="4">
    <source>
        <dbReference type="ARBA" id="ARBA00022989"/>
    </source>
</evidence>
<dbReference type="NCBIfam" id="TIGR00901">
    <property type="entry name" value="2A0125"/>
    <property type="match status" value="1"/>
</dbReference>
<feature type="transmembrane region" description="Helical" evidence="6">
    <location>
        <begin position="70"/>
        <end position="89"/>
    </location>
</feature>
<feature type="transmembrane region" description="Helical" evidence="6">
    <location>
        <begin position="309"/>
        <end position="333"/>
    </location>
</feature>
<gene>
    <name evidence="8" type="ORF">METZ01_LOCUS40015</name>
</gene>
<accession>A0A381R5Z9</accession>
<evidence type="ECO:0000256" key="5">
    <source>
        <dbReference type="ARBA" id="ARBA00023136"/>
    </source>
</evidence>
<dbReference type="InterPro" id="IPR020846">
    <property type="entry name" value="MFS_dom"/>
</dbReference>
<keyword evidence="5 6" id="KW-0472">Membrane</keyword>
<keyword evidence="4 6" id="KW-1133">Transmembrane helix</keyword>
<dbReference type="InterPro" id="IPR036259">
    <property type="entry name" value="MFS_trans_sf"/>
</dbReference>
<reference evidence="8" key="1">
    <citation type="submission" date="2018-05" db="EMBL/GenBank/DDBJ databases">
        <authorList>
            <person name="Lanie J.A."/>
            <person name="Ng W.-L."/>
            <person name="Kazmierczak K.M."/>
            <person name="Andrzejewski T.M."/>
            <person name="Davidsen T.M."/>
            <person name="Wayne K.J."/>
            <person name="Tettelin H."/>
            <person name="Glass J.I."/>
            <person name="Rusch D."/>
            <person name="Podicherti R."/>
            <person name="Tsui H.-C.T."/>
            <person name="Winkler M.E."/>
        </authorList>
    </citation>
    <scope>NUCLEOTIDE SEQUENCE</scope>
</reference>
<protein>
    <recommendedName>
        <fullName evidence="7">Major facilitator superfamily (MFS) profile domain-containing protein</fullName>
    </recommendedName>
</protein>
<dbReference type="InterPro" id="IPR011701">
    <property type="entry name" value="MFS"/>
</dbReference>
<feature type="transmembrane region" description="Helical" evidence="6">
    <location>
        <begin position="375"/>
        <end position="394"/>
    </location>
</feature>
<feature type="transmembrane region" description="Helical" evidence="6">
    <location>
        <begin position="138"/>
        <end position="156"/>
    </location>
</feature>
<name>A0A381R5Z9_9ZZZZ</name>
<feature type="transmembrane region" description="Helical" evidence="6">
    <location>
        <begin position="257"/>
        <end position="275"/>
    </location>
</feature>
<dbReference type="AlphaFoldDB" id="A0A381R5Z9"/>
<dbReference type="PROSITE" id="PS50850">
    <property type="entry name" value="MFS"/>
    <property type="match status" value="1"/>
</dbReference>
<organism evidence="8">
    <name type="scientific">marine metagenome</name>
    <dbReference type="NCBI Taxonomy" id="408172"/>
    <lineage>
        <taxon>unclassified sequences</taxon>
        <taxon>metagenomes</taxon>
        <taxon>ecological metagenomes</taxon>
    </lineage>
</organism>
<feature type="transmembrane region" description="Helical" evidence="6">
    <location>
        <begin position="282"/>
        <end position="303"/>
    </location>
</feature>
<feature type="transmembrane region" description="Helical" evidence="6">
    <location>
        <begin position="20"/>
        <end position="49"/>
    </location>
</feature>
<feature type="transmembrane region" description="Helical" evidence="6">
    <location>
        <begin position="345"/>
        <end position="363"/>
    </location>
</feature>
<dbReference type="PANTHER" id="PTHR12778:SF10">
    <property type="entry name" value="MAJOR FACILITATOR SUPERFAMILY DOMAIN-CONTAINING PROTEIN 3"/>
    <property type="match status" value="1"/>
</dbReference>
<feature type="domain" description="Major facilitator superfamily (MFS) profile" evidence="7">
    <location>
        <begin position="1"/>
        <end position="398"/>
    </location>
</feature>
<feature type="transmembrane region" description="Helical" evidence="6">
    <location>
        <begin position="214"/>
        <end position="237"/>
    </location>
</feature>
<evidence type="ECO:0000256" key="3">
    <source>
        <dbReference type="ARBA" id="ARBA00022692"/>
    </source>
</evidence>
<evidence type="ECO:0000259" key="7">
    <source>
        <dbReference type="PROSITE" id="PS50850"/>
    </source>
</evidence>